<accession>A0A235BWS4</accession>
<evidence type="ECO:0000313" key="2">
    <source>
        <dbReference type="Proteomes" id="UP000215559"/>
    </source>
</evidence>
<dbReference type="Proteomes" id="UP000215559">
    <property type="component" value="Unassembled WGS sequence"/>
</dbReference>
<comment type="caution">
    <text evidence="1">The sequence shown here is derived from an EMBL/GenBank/DDBJ whole genome shotgun (WGS) entry which is preliminary data.</text>
</comment>
<evidence type="ECO:0008006" key="3">
    <source>
        <dbReference type="Google" id="ProtNLM"/>
    </source>
</evidence>
<organism evidence="1 2">
    <name type="scientific">candidate division WOR-3 bacterium JGI_Cruoil_03_51_56</name>
    <dbReference type="NCBI Taxonomy" id="1973747"/>
    <lineage>
        <taxon>Bacteria</taxon>
        <taxon>Bacteria division WOR-3</taxon>
    </lineage>
</organism>
<dbReference type="PANTHER" id="PTHR38597:SF1">
    <property type="entry name" value="BLL3834 PROTEIN"/>
    <property type="match status" value="1"/>
</dbReference>
<dbReference type="AlphaFoldDB" id="A0A235BWS4"/>
<gene>
    <name evidence="1" type="ORF">CH330_02305</name>
</gene>
<dbReference type="EMBL" id="NOZP01000042">
    <property type="protein sequence ID" value="OYD16654.1"/>
    <property type="molecule type" value="Genomic_DNA"/>
</dbReference>
<reference evidence="1 2" key="1">
    <citation type="submission" date="2017-07" db="EMBL/GenBank/DDBJ databases">
        <title>Recovery of genomes from metagenomes via a dereplication, aggregation, and scoring strategy.</title>
        <authorList>
            <person name="Sieber C.M."/>
            <person name="Probst A.J."/>
            <person name="Sharrar A."/>
            <person name="Thomas B.C."/>
            <person name="Hess M."/>
            <person name="Tringe S.G."/>
            <person name="Banfield J.F."/>
        </authorList>
    </citation>
    <scope>NUCLEOTIDE SEQUENCE [LARGE SCALE GENOMIC DNA]</scope>
    <source>
        <strain evidence="1">JGI_Cruoil_03_51_56</strain>
    </source>
</reference>
<sequence>MRSGFADLPLHWGAAPHWFFDRMVKLGRAITEIIVTDYGVDELLRRVSDPVWFQSLGCVLGFDWHSSGITTTVCGALKEGIKGYERNLGLYICGGKGKASHKTPEEIRRFSDLLGLDGEQLVKASRMSAKVDSAGLQDGFQIYHHVFFGTAKGKWAVVQQGMNTKTGWARRYHWLSMGLRDFVVEPHSGIACDHKTKPLNMVAIEANDSRNAVVELARERPETTTKELKFIRSLKLPGHHPIFPADISLRYLDKVLVKTYENPPDDFKELLLTPGVGPKTIRALALIGDVTHGAKPSFRDPVTYSFALGGKDGYPYPVNRTEYDRAISVLERGIKEAKLGRQEKLRALRRLERYYQE</sequence>
<dbReference type="PANTHER" id="PTHR38597">
    <property type="entry name" value="BLL3834 PROTEIN"/>
    <property type="match status" value="1"/>
</dbReference>
<proteinExistence type="predicted"/>
<name>A0A235BWS4_UNCW3</name>
<protein>
    <recommendedName>
        <fullName evidence="3">DUF763 domain-containing protein</fullName>
    </recommendedName>
</protein>
<dbReference type="InterPro" id="IPR008482">
    <property type="entry name" value="DUF763"/>
</dbReference>
<evidence type="ECO:0000313" key="1">
    <source>
        <dbReference type="EMBL" id="OYD16654.1"/>
    </source>
</evidence>
<dbReference type="Pfam" id="PF05559">
    <property type="entry name" value="DUF763"/>
    <property type="match status" value="1"/>
</dbReference>